<evidence type="ECO:0000313" key="1">
    <source>
        <dbReference type="Proteomes" id="UP000095287"/>
    </source>
</evidence>
<dbReference type="AlphaFoldDB" id="A0A1I8A2A0"/>
<accession>A0A1I8A2A0</accession>
<reference evidence="2" key="1">
    <citation type="submission" date="2016-11" db="UniProtKB">
        <authorList>
            <consortium name="WormBaseParasite"/>
        </authorList>
    </citation>
    <scope>IDENTIFICATION</scope>
</reference>
<evidence type="ECO:0000313" key="2">
    <source>
        <dbReference type="WBParaSite" id="L893_g32146.t1"/>
    </source>
</evidence>
<dbReference type="WBParaSite" id="L893_g32146.t1">
    <property type="protein sequence ID" value="L893_g32146.t1"/>
    <property type="gene ID" value="L893_g32146"/>
</dbReference>
<name>A0A1I8A2A0_9BILA</name>
<protein>
    <submittedName>
        <fullName evidence="2">Uncharacterized protein</fullName>
    </submittedName>
</protein>
<sequence length="129" mass="15115">MHPFRIHRSLESPFLKWLFTALWPKNSYILFLGVLLHVFISSTYLPTFPPKSSQRPSAANSSIFTVVIAKQSRSSQLKAIHSTWLRRMDHFHVFSDGTIRDPNVPQTRMPRVQKAWKNWLRTRLDSIVL</sequence>
<dbReference type="Proteomes" id="UP000095287">
    <property type="component" value="Unplaced"/>
</dbReference>
<keyword evidence="1" id="KW-1185">Reference proteome</keyword>
<proteinExistence type="predicted"/>
<organism evidence="1 2">
    <name type="scientific">Steinernema glaseri</name>
    <dbReference type="NCBI Taxonomy" id="37863"/>
    <lineage>
        <taxon>Eukaryota</taxon>
        <taxon>Metazoa</taxon>
        <taxon>Ecdysozoa</taxon>
        <taxon>Nematoda</taxon>
        <taxon>Chromadorea</taxon>
        <taxon>Rhabditida</taxon>
        <taxon>Tylenchina</taxon>
        <taxon>Panagrolaimomorpha</taxon>
        <taxon>Strongyloidoidea</taxon>
        <taxon>Steinernematidae</taxon>
        <taxon>Steinernema</taxon>
    </lineage>
</organism>